<proteinExistence type="predicted"/>
<name>A0AA39NAZ5_ARMTA</name>
<dbReference type="Proteomes" id="UP001175211">
    <property type="component" value="Unassembled WGS sequence"/>
</dbReference>
<dbReference type="AlphaFoldDB" id="A0AA39NAZ5"/>
<comment type="caution">
    <text evidence="1">The sequence shown here is derived from an EMBL/GenBank/DDBJ whole genome shotgun (WGS) entry which is preliminary data.</text>
</comment>
<dbReference type="RefSeq" id="XP_060333900.1">
    <property type="nucleotide sequence ID" value="XM_060476978.1"/>
</dbReference>
<organism evidence="1 2">
    <name type="scientific">Armillaria tabescens</name>
    <name type="common">Ringless honey mushroom</name>
    <name type="synonym">Agaricus tabescens</name>
    <dbReference type="NCBI Taxonomy" id="1929756"/>
    <lineage>
        <taxon>Eukaryota</taxon>
        <taxon>Fungi</taxon>
        <taxon>Dikarya</taxon>
        <taxon>Basidiomycota</taxon>
        <taxon>Agaricomycotina</taxon>
        <taxon>Agaricomycetes</taxon>
        <taxon>Agaricomycetidae</taxon>
        <taxon>Agaricales</taxon>
        <taxon>Marasmiineae</taxon>
        <taxon>Physalacriaceae</taxon>
        <taxon>Desarmillaria</taxon>
    </lineage>
</organism>
<reference evidence="1" key="1">
    <citation type="submission" date="2023-06" db="EMBL/GenBank/DDBJ databases">
        <authorList>
            <consortium name="Lawrence Berkeley National Laboratory"/>
            <person name="Ahrendt S."/>
            <person name="Sahu N."/>
            <person name="Indic B."/>
            <person name="Wong-Bajracharya J."/>
            <person name="Merenyi Z."/>
            <person name="Ke H.-M."/>
            <person name="Monk M."/>
            <person name="Kocsube S."/>
            <person name="Drula E."/>
            <person name="Lipzen A."/>
            <person name="Balint B."/>
            <person name="Henrissat B."/>
            <person name="Andreopoulos B."/>
            <person name="Martin F.M."/>
            <person name="Harder C.B."/>
            <person name="Rigling D."/>
            <person name="Ford K.L."/>
            <person name="Foster G.D."/>
            <person name="Pangilinan J."/>
            <person name="Papanicolaou A."/>
            <person name="Barry K."/>
            <person name="LaButti K."/>
            <person name="Viragh M."/>
            <person name="Koriabine M."/>
            <person name="Yan M."/>
            <person name="Riley R."/>
            <person name="Champramary S."/>
            <person name="Plett K.L."/>
            <person name="Tsai I.J."/>
            <person name="Slot J."/>
            <person name="Sipos G."/>
            <person name="Plett J."/>
            <person name="Nagy L.G."/>
            <person name="Grigoriev I.V."/>
        </authorList>
    </citation>
    <scope>NUCLEOTIDE SEQUENCE</scope>
    <source>
        <strain evidence="1">CCBAS 213</strain>
    </source>
</reference>
<gene>
    <name evidence="1" type="ORF">EV420DRAFT_1639498</name>
</gene>
<evidence type="ECO:0000313" key="1">
    <source>
        <dbReference type="EMBL" id="KAK0462288.1"/>
    </source>
</evidence>
<protein>
    <recommendedName>
        <fullName evidence="3">Metacaspase</fullName>
    </recommendedName>
</protein>
<dbReference type="EMBL" id="JAUEPS010000009">
    <property type="protein sequence ID" value="KAK0462288.1"/>
    <property type="molecule type" value="Genomic_DNA"/>
</dbReference>
<evidence type="ECO:0008006" key="3">
    <source>
        <dbReference type="Google" id="ProtNLM"/>
    </source>
</evidence>
<evidence type="ECO:0000313" key="2">
    <source>
        <dbReference type="Proteomes" id="UP001175211"/>
    </source>
</evidence>
<dbReference type="GeneID" id="85360526"/>
<dbReference type="Gene3D" id="3.40.50.1460">
    <property type="match status" value="1"/>
</dbReference>
<keyword evidence="2" id="KW-1185">Reference proteome</keyword>
<accession>A0AA39NAZ5</accession>
<sequence>MLFHCDAYPPQPERLLPQHRNMERSCFAPADPEAVSSELEQNSERICLLEQVELKVTQRLGMSGEDIDSDAVLLASKQGKCSDSEDVLRILQKLHCLRLQDSRARKLFPVEPETHSYPSGIPYHVDASRFFALIIVRDAQLMQEYLTEDLGVPRARIQLLVGSKEHASPNDPMNPSQIAFGDNVIIFYSGHGACYPSHAEEGDAVVPSQISATGNSTGILTQISRAKGDRIMVILDCCHSGSLIQDLPEPGARTSPPMMCATLQDMLMAGENALRGFPGYRSIMAKDWTLDMSSHVVLAACRGYQFAKPKKVMRDDGTGDTLEFLRIPL</sequence>